<comment type="similarity">
    <text evidence="1">Belongs to the 5'-AMP-activated protein kinase gamma subunit family.</text>
</comment>
<keyword evidence="2" id="KW-0677">Repeat</keyword>
<gene>
    <name evidence="6" type="ORF">UXM345_LOCUS18304</name>
</gene>
<dbReference type="GO" id="GO:0019901">
    <property type="term" value="F:protein kinase binding"/>
    <property type="evidence" value="ECO:0007669"/>
    <property type="project" value="TreeGrafter"/>
</dbReference>
<dbReference type="GO" id="GO:0019887">
    <property type="term" value="F:protein kinase regulator activity"/>
    <property type="evidence" value="ECO:0007669"/>
    <property type="project" value="TreeGrafter"/>
</dbReference>
<dbReference type="InterPro" id="IPR050511">
    <property type="entry name" value="AMPK_gamma/SDS23_families"/>
</dbReference>
<dbReference type="Proteomes" id="UP000663842">
    <property type="component" value="Unassembled WGS sequence"/>
</dbReference>
<dbReference type="InterPro" id="IPR046342">
    <property type="entry name" value="CBS_dom_sf"/>
</dbReference>
<feature type="non-terminal residue" evidence="6">
    <location>
        <position position="1"/>
    </location>
</feature>
<sequence>MSLNCVVFEQGAWADLRSKRVRHDSYHRINNDEIYQSFFITHSCYDCMPKSGKVLLLDARLSIRKAFFALVFNGVRAAVVWHSSTSSSIGLITISDFINMLTAAYDAEWVKNFNKSCNLNQDEIKNEYKNSLYTAILTLIDRKIHRVPVIDPTTHNFLFLITHKRILKYLYMHIYDLPQPHFIHQTLEEVKIGTYEKIVM</sequence>
<evidence type="ECO:0000259" key="5">
    <source>
        <dbReference type="SMART" id="SM00116"/>
    </source>
</evidence>
<evidence type="ECO:0000313" key="7">
    <source>
        <dbReference type="Proteomes" id="UP000663842"/>
    </source>
</evidence>
<evidence type="ECO:0000256" key="2">
    <source>
        <dbReference type="ARBA" id="ARBA00022737"/>
    </source>
</evidence>
<dbReference type="PANTHER" id="PTHR13780:SF35">
    <property type="entry name" value="LD22662P"/>
    <property type="match status" value="1"/>
</dbReference>
<dbReference type="GO" id="GO:0005737">
    <property type="term" value="C:cytoplasm"/>
    <property type="evidence" value="ECO:0007669"/>
    <property type="project" value="TreeGrafter"/>
</dbReference>
<name>A0A819QYM6_9BILA</name>
<protein>
    <recommendedName>
        <fullName evidence="5">CBS domain-containing protein</fullName>
    </recommendedName>
</protein>
<dbReference type="AlphaFoldDB" id="A0A819QYM6"/>
<keyword evidence="3" id="KW-0129">CBS domain</keyword>
<dbReference type="SUPFAM" id="SSF54631">
    <property type="entry name" value="CBS-domain pair"/>
    <property type="match status" value="1"/>
</dbReference>
<feature type="domain" description="CBS" evidence="5">
    <location>
        <begin position="123"/>
        <end position="171"/>
    </location>
</feature>
<dbReference type="GO" id="GO:0016208">
    <property type="term" value="F:AMP binding"/>
    <property type="evidence" value="ECO:0007669"/>
    <property type="project" value="TreeGrafter"/>
</dbReference>
<accession>A0A819QYM6</accession>
<dbReference type="InterPro" id="IPR000644">
    <property type="entry name" value="CBS_dom"/>
</dbReference>
<comment type="subunit">
    <text evidence="4">AMPK is a heterotrimer of an alpha catalytic subunit (PRKAA1 or PRKAA2), a beta (PRKAB1 or PRKAB2) and a gamma non-catalytic subunits (PRKAG1, PRKAG2 or PRKAG3). Interacts with FNIP1 and FNIP2.</text>
</comment>
<organism evidence="6 7">
    <name type="scientific">Rotaria magnacalcarata</name>
    <dbReference type="NCBI Taxonomy" id="392030"/>
    <lineage>
        <taxon>Eukaryota</taxon>
        <taxon>Metazoa</taxon>
        <taxon>Spiralia</taxon>
        <taxon>Gnathifera</taxon>
        <taxon>Rotifera</taxon>
        <taxon>Eurotatoria</taxon>
        <taxon>Bdelloidea</taxon>
        <taxon>Philodinida</taxon>
        <taxon>Philodinidae</taxon>
        <taxon>Rotaria</taxon>
    </lineage>
</organism>
<dbReference type="GO" id="GO:0031588">
    <property type="term" value="C:nucleotide-activated protein kinase complex"/>
    <property type="evidence" value="ECO:0007669"/>
    <property type="project" value="TreeGrafter"/>
</dbReference>
<evidence type="ECO:0000256" key="1">
    <source>
        <dbReference type="ARBA" id="ARBA00006750"/>
    </source>
</evidence>
<dbReference type="GO" id="GO:0005634">
    <property type="term" value="C:nucleus"/>
    <property type="evidence" value="ECO:0007669"/>
    <property type="project" value="TreeGrafter"/>
</dbReference>
<dbReference type="EMBL" id="CAJOBF010002466">
    <property type="protein sequence ID" value="CAF4036063.1"/>
    <property type="molecule type" value="Genomic_DNA"/>
</dbReference>
<reference evidence="6" key="1">
    <citation type="submission" date="2021-02" db="EMBL/GenBank/DDBJ databases">
        <authorList>
            <person name="Nowell W R."/>
        </authorList>
    </citation>
    <scope>NUCLEOTIDE SEQUENCE</scope>
</reference>
<evidence type="ECO:0000256" key="4">
    <source>
        <dbReference type="ARBA" id="ARBA00025878"/>
    </source>
</evidence>
<proteinExistence type="inferred from homology"/>
<comment type="caution">
    <text evidence="6">The sequence shown here is derived from an EMBL/GenBank/DDBJ whole genome shotgun (WGS) entry which is preliminary data.</text>
</comment>
<dbReference type="SMART" id="SM00116">
    <property type="entry name" value="CBS"/>
    <property type="match status" value="2"/>
</dbReference>
<dbReference type="PANTHER" id="PTHR13780">
    <property type="entry name" value="AMP-ACTIVATED PROTEIN KINASE, GAMMA REGULATORY SUBUNIT"/>
    <property type="match status" value="1"/>
</dbReference>
<evidence type="ECO:0000256" key="3">
    <source>
        <dbReference type="ARBA" id="ARBA00023122"/>
    </source>
</evidence>
<evidence type="ECO:0000313" key="6">
    <source>
        <dbReference type="EMBL" id="CAF4036063.1"/>
    </source>
</evidence>
<dbReference type="Gene3D" id="3.10.580.10">
    <property type="entry name" value="CBS-domain"/>
    <property type="match status" value="1"/>
</dbReference>
<feature type="domain" description="CBS" evidence="5">
    <location>
        <begin position="53"/>
        <end position="102"/>
    </location>
</feature>